<gene>
    <name evidence="1" type="ORF">FRX31_016711</name>
</gene>
<protein>
    <submittedName>
        <fullName evidence="1">Uncharacterized protein</fullName>
    </submittedName>
</protein>
<proteinExistence type="predicted"/>
<dbReference type="AlphaFoldDB" id="A0A7J6W9R7"/>
<comment type="caution">
    <text evidence="1">The sequence shown here is derived from an EMBL/GenBank/DDBJ whole genome shotgun (WGS) entry which is preliminary data.</text>
</comment>
<dbReference type="EMBL" id="JABWDY010019742">
    <property type="protein sequence ID" value="KAF5193697.1"/>
    <property type="molecule type" value="Genomic_DNA"/>
</dbReference>
<name>A0A7J6W9R7_THATH</name>
<sequence>MVDNLIIRYSIEGRFFTEFPLHGHDNSWIVQSVGVLCERFSAYLNAKSESLLNIRVMKEYHNKNS</sequence>
<dbReference type="Proteomes" id="UP000554482">
    <property type="component" value="Unassembled WGS sequence"/>
</dbReference>
<keyword evidence="2" id="KW-1185">Reference proteome</keyword>
<reference evidence="1 2" key="1">
    <citation type="submission" date="2020-06" db="EMBL/GenBank/DDBJ databases">
        <title>Transcriptomic and genomic resources for Thalictrum thalictroides and T. hernandezii: Facilitating candidate gene discovery in an emerging model plant lineage.</title>
        <authorList>
            <person name="Arias T."/>
            <person name="Riano-Pachon D.M."/>
            <person name="Di Stilio V.S."/>
        </authorList>
    </citation>
    <scope>NUCLEOTIDE SEQUENCE [LARGE SCALE GENOMIC DNA]</scope>
    <source>
        <strain evidence="2">cv. WT478/WT964</strain>
        <tissue evidence="1">Leaves</tissue>
    </source>
</reference>
<evidence type="ECO:0000313" key="1">
    <source>
        <dbReference type="EMBL" id="KAF5193697.1"/>
    </source>
</evidence>
<organism evidence="1 2">
    <name type="scientific">Thalictrum thalictroides</name>
    <name type="common">Rue-anemone</name>
    <name type="synonym">Anemone thalictroides</name>
    <dbReference type="NCBI Taxonomy" id="46969"/>
    <lineage>
        <taxon>Eukaryota</taxon>
        <taxon>Viridiplantae</taxon>
        <taxon>Streptophyta</taxon>
        <taxon>Embryophyta</taxon>
        <taxon>Tracheophyta</taxon>
        <taxon>Spermatophyta</taxon>
        <taxon>Magnoliopsida</taxon>
        <taxon>Ranunculales</taxon>
        <taxon>Ranunculaceae</taxon>
        <taxon>Thalictroideae</taxon>
        <taxon>Thalictrum</taxon>
    </lineage>
</organism>
<evidence type="ECO:0000313" key="2">
    <source>
        <dbReference type="Proteomes" id="UP000554482"/>
    </source>
</evidence>
<accession>A0A7J6W9R7</accession>